<dbReference type="Pfam" id="PF24765">
    <property type="entry name" value="SAC9_C"/>
    <property type="match status" value="1"/>
</dbReference>
<evidence type="ECO:0000313" key="4">
    <source>
        <dbReference type="Proteomes" id="UP000886595"/>
    </source>
</evidence>
<dbReference type="InterPro" id="IPR049324">
    <property type="entry name" value="P2_N_fungal_virus"/>
</dbReference>
<protein>
    <submittedName>
        <fullName evidence="3">Uncharacterized protein</fullName>
    </submittedName>
</protein>
<proteinExistence type="predicted"/>
<keyword evidence="4" id="KW-1185">Reference proteome</keyword>
<comment type="caution">
    <text evidence="3">The sequence shown here is derived from an EMBL/GenBank/DDBJ whole genome shotgun (WGS) entry which is preliminary data.</text>
</comment>
<dbReference type="EMBL" id="JAAMPC010000002">
    <property type="protein sequence ID" value="KAG2325483.1"/>
    <property type="molecule type" value="Genomic_DNA"/>
</dbReference>
<feature type="domain" description="Capsid protein N-terminal" evidence="1">
    <location>
        <begin position="80"/>
        <end position="213"/>
    </location>
</feature>
<name>A0A8X7WBI9_BRACI</name>
<sequence>MEDRHVSPAVLYIQVSVFQEQYKIVTLADYRLLEARAGNARSFVDDPAETDDMSGRLSPFAAELSLANRIKLYYYADPYEQYPSPLFGGVEHVKIPADGDAIYLVGYSPMKCYRNVVVTLELVMDTMIEYSDQFGLGEELESAMIIACSLRQNRYLEKVGLPAVLSNCDLIYPALTEPETGGGVREKPTLSKKAAVMLGRFHQMSCLVLFKDFDTSFRNDTDRDWTMSSLFSMHEGRILTEYEMSGGILPASSDLIWLRFLNNEESMARLRKHSVFEGFWLVKERSRLRKLFLVGVILNENAQMELSMLDCLALGGLTEAGVGGFFHPHTRVHRLPTLPESQAPSSVSDSFLFFSFFL</sequence>
<dbReference type="Proteomes" id="UP000886595">
    <property type="component" value="Unassembled WGS sequence"/>
</dbReference>
<evidence type="ECO:0000259" key="1">
    <source>
        <dbReference type="Pfam" id="PF21685"/>
    </source>
</evidence>
<dbReference type="OrthoDB" id="1692257at2759"/>
<evidence type="ECO:0000259" key="2">
    <source>
        <dbReference type="Pfam" id="PF24765"/>
    </source>
</evidence>
<evidence type="ECO:0000313" key="3">
    <source>
        <dbReference type="EMBL" id="KAG2325483.1"/>
    </source>
</evidence>
<dbReference type="InterPro" id="IPR057554">
    <property type="entry name" value="SAC9_C"/>
</dbReference>
<dbReference type="AlphaFoldDB" id="A0A8X7WBI9"/>
<reference evidence="3 4" key="1">
    <citation type="submission" date="2020-02" db="EMBL/GenBank/DDBJ databases">
        <authorList>
            <person name="Ma Q."/>
            <person name="Huang Y."/>
            <person name="Song X."/>
            <person name="Pei D."/>
        </authorList>
    </citation>
    <scope>NUCLEOTIDE SEQUENCE [LARGE SCALE GENOMIC DNA]</scope>
    <source>
        <strain evidence="3">Sxm20200214</strain>
        <tissue evidence="3">Leaf</tissue>
    </source>
</reference>
<gene>
    <name evidence="3" type="ORF">Bca52824_008211</name>
</gene>
<dbReference type="Pfam" id="PF21685">
    <property type="entry name" value="Fungal_virus_P2_N"/>
    <property type="match status" value="1"/>
</dbReference>
<organism evidence="3 4">
    <name type="scientific">Brassica carinata</name>
    <name type="common">Ethiopian mustard</name>
    <name type="synonym">Abyssinian cabbage</name>
    <dbReference type="NCBI Taxonomy" id="52824"/>
    <lineage>
        <taxon>Eukaryota</taxon>
        <taxon>Viridiplantae</taxon>
        <taxon>Streptophyta</taxon>
        <taxon>Embryophyta</taxon>
        <taxon>Tracheophyta</taxon>
        <taxon>Spermatophyta</taxon>
        <taxon>Magnoliopsida</taxon>
        <taxon>eudicotyledons</taxon>
        <taxon>Gunneridae</taxon>
        <taxon>Pentapetalae</taxon>
        <taxon>rosids</taxon>
        <taxon>malvids</taxon>
        <taxon>Brassicales</taxon>
        <taxon>Brassicaceae</taxon>
        <taxon>Brassiceae</taxon>
        <taxon>Brassica</taxon>
    </lineage>
</organism>
<accession>A0A8X7WBI9</accession>
<feature type="domain" description="SAC9 C-terminal" evidence="2">
    <location>
        <begin position="1"/>
        <end position="39"/>
    </location>
</feature>